<reference evidence="1 2" key="1">
    <citation type="submission" date="2018-01" db="EMBL/GenBank/DDBJ databases">
        <title>Halomonas endophytica sp. nov., isolated from storage liquid in the stems of Populus euphratica.</title>
        <authorList>
            <person name="Chen C."/>
        </authorList>
    </citation>
    <scope>NUCLEOTIDE SEQUENCE [LARGE SCALE GENOMIC DNA]</scope>
    <source>
        <strain evidence="1 2">MC28</strain>
    </source>
</reference>
<evidence type="ECO:0000313" key="2">
    <source>
        <dbReference type="Proteomes" id="UP000235803"/>
    </source>
</evidence>
<dbReference type="Proteomes" id="UP000235803">
    <property type="component" value="Unassembled WGS sequence"/>
</dbReference>
<dbReference type="EMBL" id="PNRF01000028">
    <property type="protein sequence ID" value="PMR74485.1"/>
    <property type="molecule type" value="Genomic_DNA"/>
</dbReference>
<name>A0A2N7U220_9GAMM</name>
<organism evidence="1 2">
    <name type="scientific">Billgrantia endophytica</name>
    <dbReference type="NCBI Taxonomy" id="2033802"/>
    <lineage>
        <taxon>Bacteria</taxon>
        <taxon>Pseudomonadati</taxon>
        <taxon>Pseudomonadota</taxon>
        <taxon>Gammaproteobacteria</taxon>
        <taxon>Oceanospirillales</taxon>
        <taxon>Halomonadaceae</taxon>
        <taxon>Billgrantia</taxon>
    </lineage>
</organism>
<evidence type="ECO:0000313" key="1">
    <source>
        <dbReference type="EMBL" id="PMR74485.1"/>
    </source>
</evidence>
<sequence>MPAQNREEQLVASGRGKWSKAGVPHKGWQCVDIEDLGEPQVECGMCECQTIRYVHHMEHPNYPEVLEVGCICAGHMEGDVAAARTRESSMKSRAGKRKRWLSRKWRKSAKGNPWIKTDGFRVTVYRRGTGWATTVSSEDNSLVQHSRRNYKTEDQAKLAAFDHITRLLARGT</sequence>
<dbReference type="OrthoDB" id="5514485at2"/>
<proteinExistence type="predicted"/>
<protein>
    <submittedName>
        <fullName evidence="1">Uncharacterized protein</fullName>
    </submittedName>
</protein>
<dbReference type="AlphaFoldDB" id="A0A2N7U220"/>
<comment type="caution">
    <text evidence="1">The sequence shown here is derived from an EMBL/GenBank/DDBJ whole genome shotgun (WGS) entry which is preliminary data.</text>
</comment>
<accession>A0A2N7U220</accession>
<keyword evidence="2" id="KW-1185">Reference proteome</keyword>
<gene>
    <name evidence="1" type="ORF">C1H69_14705</name>
</gene>